<name>A0AAV7L6X8_PLEWA</name>
<proteinExistence type="predicted"/>
<feature type="region of interest" description="Disordered" evidence="1">
    <location>
        <begin position="1"/>
        <end position="37"/>
    </location>
</feature>
<sequence>MHSSTKTADSARRKDPLHDNTEGGLVVAQDPGPMVGHITRREKGLWLEAGNIEALEREEEKHGLSNQRADENSAGESGLGDQAQQ</sequence>
<comment type="caution">
    <text evidence="2">The sequence shown here is derived from an EMBL/GenBank/DDBJ whole genome shotgun (WGS) entry which is preliminary data.</text>
</comment>
<dbReference type="EMBL" id="JANPWB010000016">
    <property type="protein sequence ID" value="KAJ1085098.1"/>
    <property type="molecule type" value="Genomic_DNA"/>
</dbReference>
<organism evidence="2 3">
    <name type="scientific">Pleurodeles waltl</name>
    <name type="common">Iberian ribbed newt</name>
    <dbReference type="NCBI Taxonomy" id="8319"/>
    <lineage>
        <taxon>Eukaryota</taxon>
        <taxon>Metazoa</taxon>
        <taxon>Chordata</taxon>
        <taxon>Craniata</taxon>
        <taxon>Vertebrata</taxon>
        <taxon>Euteleostomi</taxon>
        <taxon>Amphibia</taxon>
        <taxon>Batrachia</taxon>
        <taxon>Caudata</taxon>
        <taxon>Salamandroidea</taxon>
        <taxon>Salamandridae</taxon>
        <taxon>Pleurodelinae</taxon>
        <taxon>Pleurodeles</taxon>
    </lineage>
</organism>
<gene>
    <name evidence="2" type="ORF">NDU88_005231</name>
</gene>
<feature type="compositionally biased region" description="Basic and acidic residues" evidence="1">
    <location>
        <begin position="9"/>
        <end position="21"/>
    </location>
</feature>
<feature type="region of interest" description="Disordered" evidence="1">
    <location>
        <begin position="57"/>
        <end position="85"/>
    </location>
</feature>
<reference evidence="2" key="1">
    <citation type="journal article" date="2022" name="bioRxiv">
        <title>Sequencing and chromosome-scale assembly of the giantPleurodeles waltlgenome.</title>
        <authorList>
            <person name="Brown T."/>
            <person name="Elewa A."/>
            <person name="Iarovenko S."/>
            <person name="Subramanian E."/>
            <person name="Araus A.J."/>
            <person name="Petzold A."/>
            <person name="Susuki M."/>
            <person name="Suzuki K.-i.T."/>
            <person name="Hayashi T."/>
            <person name="Toyoda A."/>
            <person name="Oliveira C."/>
            <person name="Osipova E."/>
            <person name="Leigh N.D."/>
            <person name="Simon A."/>
            <person name="Yun M.H."/>
        </authorList>
    </citation>
    <scope>NUCLEOTIDE SEQUENCE</scope>
    <source>
        <strain evidence="2">20211129_DDA</strain>
        <tissue evidence="2">Liver</tissue>
    </source>
</reference>
<evidence type="ECO:0000256" key="1">
    <source>
        <dbReference type="SAM" id="MobiDB-lite"/>
    </source>
</evidence>
<feature type="compositionally biased region" description="Basic and acidic residues" evidence="1">
    <location>
        <begin position="57"/>
        <end position="71"/>
    </location>
</feature>
<dbReference type="Proteomes" id="UP001066276">
    <property type="component" value="Chromosome 12"/>
</dbReference>
<accession>A0AAV7L6X8</accession>
<dbReference type="AlphaFoldDB" id="A0AAV7L6X8"/>
<keyword evidence="3" id="KW-1185">Reference proteome</keyword>
<protein>
    <submittedName>
        <fullName evidence="2">Uncharacterized protein</fullName>
    </submittedName>
</protein>
<evidence type="ECO:0000313" key="3">
    <source>
        <dbReference type="Proteomes" id="UP001066276"/>
    </source>
</evidence>
<evidence type="ECO:0000313" key="2">
    <source>
        <dbReference type="EMBL" id="KAJ1085098.1"/>
    </source>
</evidence>